<reference evidence="1 2" key="1">
    <citation type="submission" date="2019-09" db="EMBL/GenBank/DDBJ databases">
        <title>Phylogeny of genus Pseudoclavibacter and closely related genus.</title>
        <authorList>
            <person name="Li Y."/>
        </authorList>
    </citation>
    <scope>NUCLEOTIDE SEQUENCE [LARGE SCALE GENOMIC DNA]</scope>
    <source>
        <strain evidence="1 2">DSM 23821</strain>
    </source>
</reference>
<evidence type="ECO:0000313" key="1">
    <source>
        <dbReference type="EMBL" id="KAB1654268.1"/>
    </source>
</evidence>
<evidence type="ECO:0000313" key="2">
    <source>
        <dbReference type="Proteomes" id="UP000467240"/>
    </source>
</evidence>
<accession>A0A7J5BNV3</accession>
<keyword evidence="2" id="KW-1185">Reference proteome</keyword>
<dbReference type="EMBL" id="WBJZ01000019">
    <property type="protein sequence ID" value="KAB1654268.1"/>
    <property type="molecule type" value="Genomic_DNA"/>
</dbReference>
<protein>
    <submittedName>
        <fullName evidence="1">Uncharacterized protein</fullName>
    </submittedName>
</protein>
<dbReference type="OrthoDB" id="5192882at2"/>
<gene>
    <name evidence="1" type="ORF">F8O01_13610</name>
</gene>
<name>A0A7J5BNV3_9MICO</name>
<dbReference type="RefSeq" id="WP_158041505.1">
    <property type="nucleotide sequence ID" value="NZ_JACCFV010000001.1"/>
</dbReference>
<comment type="caution">
    <text evidence="1">The sequence shown here is derived from an EMBL/GenBank/DDBJ whole genome shotgun (WGS) entry which is preliminary data.</text>
</comment>
<sequence length="120" mass="13477">MKDFAIEQLAKHADTTRFESLGDGVYRALPGQEHRVALSFTSEEGEGQYPLEDLLDEYLIHVTEDVTDFPTESDAGKRFVIEFGGDLDGVRKAAALVGKRARNEPIIEDGQEYIRFVIDE</sequence>
<organism evidence="1 2">
    <name type="scientific">Pseudoclavibacter chungangensis</name>
    <dbReference type="NCBI Taxonomy" id="587635"/>
    <lineage>
        <taxon>Bacteria</taxon>
        <taxon>Bacillati</taxon>
        <taxon>Actinomycetota</taxon>
        <taxon>Actinomycetes</taxon>
        <taxon>Micrococcales</taxon>
        <taxon>Microbacteriaceae</taxon>
        <taxon>Pseudoclavibacter</taxon>
    </lineage>
</organism>
<dbReference type="Proteomes" id="UP000467240">
    <property type="component" value="Unassembled WGS sequence"/>
</dbReference>
<dbReference type="AlphaFoldDB" id="A0A7J5BNV3"/>
<proteinExistence type="predicted"/>